<evidence type="ECO:0000313" key="9">
    <source>
        <dbReference type="EMBL" id="SFI65311.1"/>
    </source>
</evidence>
<feature type="domain" description="Type II secretion system protein GspF" evidence="8">
    <location>
        <begin position="70"/>
        <end position="193"/>
    </location>
</feature>
<dbReference type="AlphaFoldDB" id="A0A1I3JYJ4"/>
<feature type="transmembrane region" description="Helical" evidence="7">
    <location>
        <begin position="370"/>
        <end position="395"/>
    </location>
</feature>
<dbReference type="Proteomes" id="UP000199110">
    <property type="component" value="Unassembled WGS sequence"/>
</dbReference>
<dbReference type="InterPro" id="IPR003004">
    <property type="entry name" value="GspF/PilC"/>
</dbReference>
<accession>A0A1I3JYJ4</accession>
<evidence type="ECO:0000256" key="6">
    <source>
        <dbReference type="ARBA" id="ARBA00023136"/>
    </source>
</evidence>
<sequence length="402" mass="43509">MGSFRYEALDAMGCRKTGDLTAPDEAQALDRLAQKGLVPLTIRAGRTEAWWARELSFGKAKAPLAEQERFLSVLATMLDAKLPLPRSLRFCAGQIKYRPLRRGLEELAGALEDGQSLEQALSEVDHGLPSRLLILLSVGDRANRLGETASAAASQFSHDLQMTREIRAALVYPAILVLMAFVVMAVLVFYLAPTLLPVFESSDMEVPAVLVVMAGLGDAFRESWILILPGIAVATGASLALWLRLRDKVLGLLVRAPLIGNYLRRLETLRLLQAFRIMLTGGAHLTVALDTAAGSVRTAPFRKLLEETRARIEDGASLRAAFANADLLDEKARLMIEVGEEGDRLREAVATAAETLAEETKRSLAGAVRLMTPLLTLLIGGTVAGIMMTTIGAIMDLNDIAL</sequence>
<keyword evidence="6 7" id="KW-0472">Membrane</keyword>
<evidence type="ECO:0000256" key="4">
    <source>
        <dbReference type="ARBA" id="ARBA00022692"/>
    </source>
</evidence>
<dbReference type="GO" id="GO:0005886">
    <property type="term" value="C:plasma membrane"/>
    <property type="evidence" value="ECO:0007669"/>
    <property type="project" value="UniProtKB-SubCell"/>
</dbReference>
<reference evidence="9 10" key="1">
    <citation type="submission" date="2016-10" db="EMBL/GenBank/DDBJ databases">
        <authorList>
            <person name="de Groot N.N."/>
        </authorList>
    </citation>
    <scope>NUCLEOTIDE SEQUENCE [LARGE SCALE GENOMIC DNA]</scope>
    <source>
        <strain evidence="9 10">DSM 19073</strain>
    </source>
</reference>
<comment type="similarity">
    <text evidence="2">Belongs to the GSP F family.</text>
</comment>
<name>A0A1I3JYJ4_9RHOB</name>
<evidence type="ECO:0000256" key="7">
    <source>
        <dbReference type="SAM" id="Phobius"/>
    </source>
</evidence>
<dbReference type="PRINTS" id="PR00812">
    <property type="entry name" value="BCTERIALGSPF"/>
</dbReference>
<dbReference type="OrthoDB" id="9805682at2"/>
<keyword evidence="3" id="KW-1003">Cell membrane</keyword>
<keyword evidence="4 7" id="KW-0812">Transmembrane</keyword>
<evidence type="ECO:0000259" key="8">
    <source>
        <dbReference type="Pfam" id="PF00482"/>
    </source>
</evidence>
<evidence type="ECO:0000256" key="1">
    <source>
        <dbReference type="ARBA" id="ARBA00004651"/>
    </source>
</evidence>
<keyword evidence="10" id="KW-1185">Reference proteome</keyword>
<dbReference type="PANTHER" id="PTHR30012:SF0">
    <property type="entry name" value="TYPE II SECRETION SYSTEM PROTEIN F-RELATED"/>
    <property type="match status" value="1"/>
</dbReference>
<feature type="transmembrane region" description="Helical" evidence="7">
    <location>
        <begin position="223"/>
        <end position="243"/>
    </location>
</feature>
<dbReference type="RefSeq" id="WP_139212296.1">
    <property type="nucleotide sequence ID" value="NZ_FORA01000001.1"/>
</dbReference>
<dbReference type="PANTHER" id="PTHR30012">
    <property type="entry name" value="GENERAL SECRETION PATHWAY PROTEIN"/>
    <property type="match status" value="1"/>
</dbReference>
<feature type="domain" description="Type II secretion system protein GspF" evidence="8">
    <location>
        <begin position="272"/>
        <end position="390"/>
    </location>
</feature>
<dbReference type="Gene3D" id="1.20.81.30">
    <property type="entry name" value="Type II secretion system (T2SS), domain F"/>
    <property type="match status" value="2"/>
</dbReference>
<dbReference type="EMBL" id="FORA01000001">
    <property type="protein sequence ID" value="SFI65311.1"/>
    <property type="molecule type" value="Genomic_DNA"/>
</dbReference>
<dbReference type="InterPro" id="IPR018076">
    <property type="entry name" value="T2SS_GspF_dom"/>
</dbReference>
<evidence type="ECO:0000256" key="2">
    <source>
        <dbReference type="ARBA" id="ARBA00005745"/>
    </source>
</evidence>
<dbReference type="InterPro" id="IPR042094">
    <property type="entry name" value="T2SS_GspF_sf"/>
</dbReference>
<evidence type="ECO:0000256" key="5">
    <source>
        <dbReference type="ARBA" id="ARBA00022989"/>
    </source>
</evidence>
<evidence type="ECO:0000313" key="10">
    <source>
        <dbReference type="Proteomes" id="UP000199110"/>
    </source>
</evidence>
<feature type="transmembrane region" description="Helical" evidence="7">
    <location>
        <begin position="170"/>
        <end position="192"/>
    </location>
</feature>
<comment type="subcellular location">
    <subcellularLocation>
        <location evidence="1">Cell membrane</location>
        <topology evidence="1">Multi-pass membrane protein</topology>
    </subcellularLocation>
</comment>
<dbReference type="GO" id="GO:0015628">
    <property type="term" value="P:protein secretion by the type II secretion system"/>
    <property type="evidence" value="ECO:0007669"/>
    <property type="project" value="TreeGrafter"/>
</dbReference>
<dbReference type="STRING" id="390807.SAMN04488095_1476"/>
<proteinExistence type="inferred from homology"/>
<organism evidence="9 10">
    <name type="scientific">Jannaschia pohangensis</name>
    <dbReference type="NCBI Taxonomy" id="390807"/>
    <lineage>
        <taxon>Bacteria</taxon>
        <taxon>Pseudomonadati</taxon>
        <taxon>Pseudomonadota</taxon>
        <taxon>Alphaproteobacteria</taxon>
        <taxon>Rhodobacterales</taxon>
        <taxon>Roseobacteraceae</taxon>
        <taxon>Jannaschia</taxon>
    </lineage>
</organism>
<protein>
    <submittedName>
        <fullName evidence="9">Type II secretory pathway, component PulF</fullName>
    </submittedName>
</protein>
<dbReference type="Pfam" id="PF00482">
    <property type="entry name" value="T2SSF"/>
    <property type="match status" value="2"/>
</dbReference>
<keyword evidence="5 7" id="KW-1133">Transmembrane helix</keyword>
<evidence type="ECO:0000256" key="3">
    <source>
        <dbReference type="ARBA" id="ARBA00022475"/>
    </source>
</evidence>
<gene>
    <name evidence="9" type="ORF">SAMN04488095_1476</name>
</gene>